<dbReference type="InterPro" id="IPR015897">
    <property type="entry name" value="CHK_kinase-like"/>
</dbReference>
<dbReference type="RefSeq" id="XP_066919518.1">
    <property type="nucleotide sequence ID" value="XM_067063417.1"/>
</dbReference>
<feature type="domain" description="CHK kinase-like" evidence="1">
    <location>
        <begin position="127"/>
        <end position="338"/>
    </location>
</feature>
<dbReference type="SMART" id="SM00587">
    <property type="entry name" value="CHK"/>
    <property type="match status" value="1"/>
</dbReference>
<dbReference type="Pfam" id="PF02958">
    <property type="entry name" value="EcKL"/>
    <property type="match status" value="1"/>
</dbReference>
<dbReference type="Proteomes" id="UP000594262">
    <property type="component" value="Unplaced"/>
</dbReference>
<sequence>MPFTEEQLKGFLENLLKGQGKIENVEFIHSTSLIASSSKGVIIQYANGTTKKLHLKLCEDGTTPGFLNDKLKIFEREEFFYSSLLPEMIKFQKENKTDEKLNHENSIKSLFFPYHGNHHVEGTGIVLVLDRFSPEEYFVTKPEEFHTLQQIHHCMKKIAAFHAVSYSMKIKKVVDWNNYSPYLPDVLFHPSTKDVSKTYFSSIFASNLKILRAIKEEIKNGNQLVEDCILSFNSLSAGILDRIEKLIPMLPKILTKTLECPDELLIVTHGDFHMWNIAFANKGEMEAKFFDFQMLRTTSGLVDVHHLLSQVCTPATRNQHLYKFLNTYHKSFKQECLDLGLEESQIDYSLEAINKEYVMRSPWGFVFGFCFILPRFLSSKQLSQEFYAKLNDFESSSSIVEWISKNASPNVWSVLDMYVDMVQIDDDLGTLEIMEKYTQ</sequence>
<dbReference type="InterPro" id="IPR011009">
    <property type="entry name" value="Kinase-like_dom_sf"/>
</dbReference>
<evidence type="ECO:0000313" key="3">
    <source>
        <dbReference type="Proteomes" id="UP000594262"/>
    </source>
</evidence>
<proteinExistence type="predicted"/>
<protein>
    <recommendedName>
        <fullName evidence="1">CHK kinase-like domain-containing protein</fullName>
    </recommendedName>
</protein>
<dbReference type="OrthoDB" id="190089at2759"/>
<dbReference type="SUPFAM" id="SSF56112">
    <property type="entry name" value="Protein kinase-like (PK-like)"/>
    <property type="match status" value="1"/>
</dbReference>
<dbReference type="PANTHER" id="PTHR11012">
    <property type="entry name" value="PROTEIN KINASE-LIKE DOMAIN-CONTAINING"/>
    <property type="match status" value="1"/>
</dbReference>
<name>A0A7M5WVD0_9CNID</name>
<dbReference type="PANTHER" id="PTHR11012:SF30">
    <property type="entry name" value="PROTEIN KINASE-LIKE DOMAIN-CONTAINING"/>
    <property type="match status" value="1"/>
</dbReference>
<dbReference type="Gene3D" id="3.90.1200.10">
    <property type="match status" value="1"/>
</dbReference>
<dbReference type="EnsemblMetazoa" id="CLYHEMT013661.1">
    <property type="protein sequence ID" value="CLYHEMP013661.1"/>
    <property type="gene ID" value="CLYHEMG013661"/>
</dbReference>
<accession>A0A7M5WVD0</accession>
<reference evidence="2" key="1">
    <citation type="submission" date="2021-01" db="UniProtKB">
        <authorList>
            <consortium name="EnsemblMetazoa"/>
        </authorList>
    </citation>
    <scope>IDENTIFICATION</scope>
</reference>
<evidence type="ECO:0000313" key="2">
    <source>
        <dbReference type="EnsemblMetazoa" id="CLYHEMP013661.1"/>
    </source>
</evidence>
<evidence type="ECO:0000259" key="1">
    <source>
        <dbReference type="SMART" id="SM00587"/>
    </source>
</evidence>
<organism evidence="2 3">
    <name type="scientific">Clytia hemisphaerica</name>
    <dbReference type="NCBI Taxonomy" id="252671"/>
    <lineage>
        <taxon>Eukaryota</taxon>
        <taxon>Metazoa</taxon>
        <taxon>Cnidaria</taxon>
        <taxon>Hydrozoa</taxon>
        <taxon>Hydroidolina</taxon>
        <taxon>Leptothecata</taxon>
        <taxon>Obeliida</taxon>
        <taxon>Clytiidae</taxon>
        <taxon>Clytia</taxon>
    </lineage>
</organism>
<keyword evidence="3" id="KW-1185">Reference proteome</keyword>
<dbReference type="InterPro" id="IPR004119">
    <property type="entry name" value="EcKL"/>
</dbReference>
<dbReference type="GeneID" id="136806839"/>
<dbReference type="AlphaFoldDB" id="A0A7M5WVD0"/>